<proteinExistence type="predicted"/>
<dbReference type="EMBL" id="MQVX01000001">
    <property type="protein sequence ID" value="PQJ16048.1"/>
    <property type="molecule type" value="Genomic_DNA"/>
</dbReference>
<dbReference type="AlphaFoldDB" id="A0A2S7T900"/>
<accession>A0A2S7T900</accession>
<organism evidence="1 2">
    <name type="scientific">Aureicoccus marinus</name>
    <dbReference type="NCBI Taxonomy" id="754435"/>
    <lineage>
        <taxon>Bacteria</taxon>
        <taxon>Pseudomonadati</taxon>
        <taxon>Bacteroidota</taxon>
        <taxon>Flavobacteriia</taxon>
        <taxon>Flavobacteriales</taxon>
        <taxon>Flavobacteriaceae</taxon>
        <taxon>Aureicoccus</taxon>
    </lineage>
</organism>
<gene>
    <name evidence="1" type="ORF">BST99_10215</name>
</gene>
<protein>
    <submittedName>
        <fullName evidence="1">Uncharacterized protein</fullName>
    </submittedName>
</protein>
<evidence type="ECO:0000313" key="2">
    <source>
        <dbReference type="Proteomes" id="UP000239366"/>
    </source>
</evidence>
<name>A0A2S7T900_9FLAO</name>
<evidence type="ECO:0000313" key="1">
    <source>
        <dbReference type="EMBL" id="PQJ16048.1"/>
    </source>
</evidence>
<sequence>MTLVLFLLLGFSCKKEKQAAEEKAEVKKDTVLNYTNLPSLQELDDQATQLVAPWKEYQDWERSFGFMERATTKEDLLLAVEDLLSKQDTLDASSPPKAFQVLPIESRQKVIRTHLMQLKAALQDETPTDSSMAAIYRARNSWRNQMNVLLRSPLDSVMERALLAPEIEEENPTP</sequence>
<comment type="caution">
    <text evidence="1">The sequence shown here is derived from an EMBL/GenBank/DDBJ whole genome shotgun (WGS) entry which is preliminary data.</text>
</comment>
<reference evidence="2" key="1">
    <citation type="submission" date="2016-11" db="EMBL/GenBank/DDBJ databases">
        <title>Trade-off between light-utilization and light-protection in marine flavobacteria.</title>
        <authorList>
            <person name="Kumagai Y."/>
            <person name="Yoshizawa S."/>
            <person name="Kogure K."/>
        </authorList>
    </citation>
    <scope>NUCLEOTIDE SEQUENCE [LARGE SCALE GENOMIC DNA]</scope>
    <source>
        <strain evidence="2">SG-18</strain>
    </source>
</reference>
<keyword evidence="2" id="KW-1185">Reference proteome</keyword>
<dbReference type="Proteomes" id="UP000239366">
    <property type="component" value="Unassembled WGS sequence"/>
</dbReference>